<evidence type="ECO:0008006" key="4">
    <source>
        <dbReference type="Google" id="ProtNLM"/>
    </source>
</evidence>
<name>A0A1I6GGK3_9RHOB</name>
<organism evidence="2 3">
    <name type="scientific">Litoreibacter janthinus</name>
    <dbReference type="NCBI Taxonomy" id="670154"/>
    <lineage>
        <taxon>Bacteria</taxon>
        <taxon>Pseudomonadati</taxon>
        <taxon>Pseudomonadota</taxon>
        <taxon>Alphaproteobacteria</taxon>
        <taxon>Rhodobacterales</taxon>
        <taxon>Roseobacteraceae</taxon>
        <taxon>Litoreibacter</taxon>
    </lineage>
</organism>
<gene>
    <name evidence="2" type="ORF">SAMN04488002_1439</name>
</gene>
<keyword evidence="1" id="KW-0812">Transmembrane</keyword>
<keyword evidence="1" id="KW-1133">Transmembrane helix</keyword>
<protein>
    <recommendedName>
        <fullName evidence="4">Flp pilus assembly protein, pilin Flp</fullName>
    </recommendedName>
</protein>
<evidence type="ECO:0000313" key="2">
    <source>
        <dbReference type="EMBL" id="SFR41260.1"/>
    </source>
</evidence>
<feature type="transmembrane region" description="Helical" evidence="1">
    <location>
        <begin position="20"/>
        <end position="38"/>
    </location>
</feature>
<evidence type="ECO:0000313" key="3">
    <source>
        <dbReference type="Proteomes" id="UP000199658"/>
    </source>
</evidence>
<dbReference type="EMBL" id="FOYO01000001">
    <property type="protein sequence ID" value="SFR41260.1"/>
    <property type="molecule type" value="Genomic_DNA"/>
</dbReference>
<keyword evidence="3" id="KW-1185">Reference proteome</keyword>
<keyword evidence="1" id="KW-0472">Membrane</keyword>
<dbReference type="RefSeq" id="WP_090214306.1">
    <property type="nucleotide sequence ID" value="NZ_FOYO01000001.1"/>
</dbReference>
<sequence length="62" mass="6434">MKTIVTNFLRTEDGAAVVDMTMLMAALVGLALAVTASVSNGMEDLSGDLSTTMVDHDVNAAF</sequence>
<reference evidence="3" key="1">
    <citation type="submission" date="2016-10" db="EMBL/GenBank/DDBJ databases">
        <authorList>
            <person name="Varghese N."/>
            <person name="Submissions S."/>
        </authorList>
    </citation>
    <scope>NUCLEOTIDE SEQUENCE [LARGE SCALE GENOMIC DNA]</scope>
    <source>
        <strain evidence="3">DSM 26921</strain>
    </source>
</reference>
<proteinExistence type="predicted"/>
<evidence type="ECO:0000256" key="1">
    <source>
        <dbReference type="SAM" id="Phobius"/>
    </source>
</evidence>
<dbReference type="Proteomes" id="UP000199658">
    <property type="component" value="Unassembled WGS sequence"/>
</dbReference>
<dbReference type="AlphaFoldDB" id="A0A1I6GGK3"/>
<accession>A0A1I6GGK3</accession>